<feature type="chain" id="PRO_5045801691" evidence="1">
    <location>
        <begin position="19"/>
        <end position="198"/>
    </location>
</feature>
<keyword evidence="3" id="KW-0969">Cilium</keyword>
<evidence type="ECO:0000313" key="4">
    <source>
        <dbReference type="Proteomes" id="UP001529338"/>
    </source>
</evidence>
<comment type="caution">
    <text evidence="3">The sequence shown here is derived from an EMBL/GenBank/DDBJ whole genome shotgun (WGS) entry which is preliminary data.</text>
</comment>
<keyword evidence="3" id="KW-0966">Cell projection</keyword>
<name>A0ABT7SH74_9CELL</name>
<dbReference type="SMART" id="SM00858">
    <property type="entry name" value="SAF"/>
    <property type="match status" value="1"/>
</dbReference>
<evidence type="ECO:0000256" key="1">
    <source>
        <dbReference type="SAM" id="SignalP"/>
    </source>
</evidence>
<proteinExistence type="predicted"/>
<evidence type="ECO:0000313" key="3">
    <source>
        <dbReference type="EMBL" id="MDM7855528.1"/>
    </source>
</evidence>
<evidence type="ECO:0000259" key="2">
    <source>
        <dbReference type="SMART" id="SM00858"/>
    </source>
</evidence>
<dbReference type="Pfam" id="PF08666">
    <property type="entry name" value="SAF"/>
    <property type="match status" value="1"/>
</dbReference>
<keyword evidence="1" id="KW-0732">Signal</keyword>
<protein>
    <submittedName>
        <fullName evidence="3">Flagellar biosynthesis protein FlgA</fullName>
    </submittedName>
</protein>
<dbReference type="EMBL" id="JAUCGQ010000001">
    <property type="protein sequence ID" value="MDM7855528.1"/>
    <property type="molecule type" value="Genomic_DNA"/>
</dbReference>
<gene>
    <name evidence="3" type="ORF">QRT04_11365</name>
</gene>
<dbReference type="CDD" id="cd11614">
    <property type="entry name" value="SAF_CpaB_FlgA_like"/>
    <property type="match status" value="1"/>
</dbReference>
<feature type="signal peptide" evidence="1">
    <location>
        <begin position="1"/>
        <end position="18"/>
    </location>
</feature>
<sequence>MVVAACVGVAASAALHVAAPPPTRTVPVVVTAHAVQAGAALERSDVRVARVPPELAPTGAATAVSGVAGATVAVPLEGGTPLVAGVLAPRDVHGPAGTVVAAVRFADPAAARLLSAGMRVDVVAATAEGATGRTVARRALVLPTPAEAVRSRTGSGGLLGGGGGDGEMPPVLLAVQPDEATSVAGASASALLSAIVVP</sequence>
<dbReference type="InterPro" id="IPR013974">
    <property type="entry name" value="SAF"/>
</dbReference>
<keyword evidence="3" id="KW-0282">Flagellum</keyword>
<reference evidence="3 4" key="1">
    <citation type="submission" date="2023-06" db="EMBL/GenBank/DDBJ databases">
        <title>Cellulomonas sp. MW4 Whole genome sequence.</title>
        <authorList>
            <person name="Park S."/>
        </authorList>
    </citation>
    <scope>NUCLEOTIDE SEQUENCE [LARGE SCALE GENOMIC DNA]</scope>
    <source>
        <strain evidence="3 4">MW4</strain>
    </source>
</reference>
<organism evidence="3 4">
    <name type="scientific">Cellulomonas alba</name>
    <dbReference type="NCBI Taxonomy" id="3053467"/>
    <lineage>
        <taxon>Bacteria</taxon>
        <taxon>Bacillati</taxon>
        <taxon>Actinomycetota</taxon>
        <taxon>Actinomycetes</taxon>
        <taxon>Micrococcales</taxon>
        <taxon>Cellulomonadaceae</taxon>
        <taxon>Cellulomonas</taxon>
    </lineage>
</organism>
<dbReference type="RefSeq" id="WP_289455359.1">
    <property type="nucleotide sequence ID" value="NZ_JAUCGQ010000001.1"/>
</dbReference>
<feature type="domain" description="SAF" evidence="2">
    <location>
        <begin position="26"/>
        <end position="88"/>
    </location>
</feature>
<keyword evidence="4" id="KW-1185">Reference proteome</keyword>
<accession>A0ABT7SH74</accession>
<dbReference type="Proteomes" id="UP001529338">
    <property type="component" value="Unassembled WGS sequence"/>
</dbReference>